<dbReference type="Gramene" id="KCW67862">
    <property type="protein sequence ID" value="KCW67862"/>
    <property type="gene ID" value="EUGRSUZ_F01583"/>
</dbReference>
<organism evidence="1">
    <name type="scientific">Eucalyptus grandis</name>
    <name type="common">Flooded gum</name>
    <dbReference type="NCBI Taxonomy" id="71139"/>
    <lineage>
        <taxon>Eukaryota</taxon>
        <taxon>Viridiplantae</taxon>
        <taxon>Streptophyta</taxon>
        <taxon>Embryophyta</taxon>
        <taxon>Tracheophyta</taxon>
        <taxon>Spermatophyta</taxon>
        <taxon>Magnoliopsida</taxon>
        <taxon>eudicotyledons</taxon>
        <taxon>Gunneridae</taxon>
        <taxon>Pentapetalae</taxon>
        <taxon>rosids</taxon>
        <taxon>malvids</taxon>
        <taxon>Myrtales</taxon>
        <taxon>Myrtaceae</taxon>
        <taxon>Myrtoideae</taxon>
        <taxon>Eucalypteae</taxon>
        <taxon>Eucalyptus</taxon>
    </lineage>
</organism>
<dbReference type="OMA" id="DSQFAND"/>
<dbReference type="AlphaFoldDB" id="A0A059BNR6"/>
<accession>A0A059BNR6</accession>
<dbReference type="FunCoup" id="A0A059BNR6">
    <property type="interactions" value="346"/>
</dbReference>
<dbReference type="PANTHER" id="PTHR33872">
    <property type="entry name" value="DNA POLYMERASE EPSILON CATALYTIC SUBUNIT A"/>
    <property type="match status" value="1"/>
</dbReference>
<dbReference type="EMBL" id="KK198758">
    <property type="protein sequence ID" value="KCW67862.1"/>
    <property type="molecule type" value="Genomic_DNA"/>
</dbReference>
<name>A0A059BNR6_EUCGR</name>
<sequence length="154" mass="17604">MGSLMAGWDSPVLDPKHGKVIFLVAATTLANRVRAKSLESRIFSVAYQRNRSFTKEEIEVYWRSKKEKAGEELRKAPSAGTREMAFKERARKYGRSESLPAELEGEATWERPINNKGWWTWSNWAFLNEPPVSEGSTNSYVSQFHVANLHKSRA</sequence>
<protein>
    <submittedName>
        <fullName evidence="1">Uncharacterized protein</fullName>
    </submittedName>
</protein>
<dbReference type="STRING" id="71139.A0A059BNR6"/>
<evidence type="ECO:0000313" key="1">
    <source>
        <dbReference type="EMBL" id="KCW67862.1"/>
    </source>
</evidence>
<gene>
    <name evidence="1" type="ORF">EUGRSUZ_F01583</name>
</gene>
<dbReference type="PANTHER" id="PTHR33872:SF2">
    <property type="entry name" value="DNA POLYMERASE EPSILON CATALYTIC SUBUNIT A"/>
    <property type="match status" value="1"/>
</dbReference>
<proteinExistence type="predicted"/>
<dbReference type="InParanoid" id="A0A059BNR6"/>
<reference evidence="1" key="1">
    <citation type="submission" date="2013-07" db="EMBL/GenBank/DDBJ databases">
        <title>The genome of Eucalyptus grandis.</title>
        <authorList>
            <person name="Schmutz J."/>
            <person name="Hayes R."/>
            <person name="Myburg A."/>
            <person name="Tuskan G."/>
            <person name="Grattapaglia D."/>
            <person name="Rokhsar D.S."/>
        </authorList>
    </citation>
    <scope>NUCLEOTIDE SEQUENCE</scope>
    <source>
        <tissue evidence="1">Leaf extractions</tissue>
    </source>
</reference>